<dbReference type="AlphaFoldDB" id="A0A5C2RSZ1"/>
<keyword evidence="2" id="KW-0812">Transmembrane</keyword>
<feature type="region of interest" description="Disordered" evidence="1">
    <location>
        <begin position="1"/>
        <end position="56"/>
    </location>
</feature>
<proteinExistence type="predicted"/>
<feature type="compositionally biased region" description="Polar residues" evidence="1">
    <location>
        <begin position="44"/>
        <end position="53"/>
    </location>
</feature>
<gene>
    <name evidence="3" type="ORF">L227DRAFT_580456</name>
</gene>
<evidence type="ECO:0000313" key="3">
    <source>
        <dbReference type="EMBL" id="RPD54454.1"/>
    </source>
</evidence>
<evidence type="ECO:0000256" key="2">
    <source>
        <dbReference type="SAM" id="Phobius"/>
    </source>
</evidence>
<evidence type="ECO:0000256" key="1">
    <source>
        <dbReference type="SAM" id="MobiDB-lite"/>
    </source>
</evidence>
<feature type="compositionally biased region" description="Basic and acidic residues" evidence="1">
    <location>
        <begin position="1"/>
        <end position="10"/>
    </location>
</feature>
<feature type="transmembrane region" description="Helical" evidence="2">
    <location>
        <begin position="109"/>
        <end position="133"/>
    </location>
</feature>
<reference evidence="3" key="1">
    <citation type="journal article" date="2018" name="Genome Biol. Evol.">
        <title>Genomics and development of Lentinus tigrinus, a white-rot wood-decaying mushroom with dimorphic fruiting bodies.</title>
        <authorList>
            <person name="Wu B."/>
            <person name="Xu Z."/>
            <person name="Knudson A."/>
            <person name="Carlson A."/>
            <person name="Chen N."/>
            <person name="Kovaka S."/>
            <person name="LaButti K."/>
            <person name="Lipzen A."/>
            <person name="Pennachio C."/>
            <person name="Riley R."/>
            <person name="Schakwitz W."/>
            <person name="Umezawa K."/>
            <person name="Ohm R.A."/>
            <person name="Grigoriev I.V."/>
            <person name="Nagy L.G."/>
            <person name="Gibbons J."/>
            <person name="Hibbett D."/>
        </authorList>
    </citation>
    <scope>NUCLEOTIDE SEQUENCE [LARGE SCALE GENOMIC DNA]</scope>
    <source>
        <strain evidence="3">ALCF2SS1-6</strain>
    </source>
</reference>
<keyword evidence="4" id="KW-1185">Reference proteome</keyword>
<feature type="transmembrane region" description="Helical" evidence="2">
    <location>
        <begin position="212"/>
        <end position="232"/>
    </location>
</feature>
<dbReference type="EMBL" id="ML122305">
    <property type="protein sequence ID" value="RPD54454.1"/>
    <property type="molecule type" value="Genomic_DNA"/>
</dbReference>
<evidence type="ECO:0000313" key="4">
    <source>
        <dbReference type="Proteomes" id="UP000313359"/>
    </source>
</evidence>
<feature type="transmembrane region" description="Helical" evidence="2">
    <location>
        <begin position="175"/>
        <end position="197"/>
    </location>
</feature>
<feature type="transmembrane region" description="Helical" evidence="2">
    <location>
        <begin position="73"/>
        <end position="97"/>
    </location>
</feature>
<protein>
    <submittedName>
        <fullName evidence="3">Uncharacterized protein</fullName>
    </submittedName>
</protein>
<dbReference type="Proteomes" id="UP000313359">
    <property type="component" value="Unassembled WGS sequence"/>
</dbReference>
<accession>A0A5C2RSZ1</accession>
<keyword evidence="2" id="KW-1133">Transmembrane helix</keyword>
<sequence>MEHEKDKDAVEVAVRSVSAPETPHSPSAPPATPHDPPRTAPSELPTTSGSSPPSIRARAHSSAIHYLLTCTRILAACTIVTTLLSIFGWLVITHIYARVHPTTPFYIDIFLQASAAGGALLGACLAFSLCAFYTARHRYARRRPGSVSQAAGAAQNQMAEEGVFPPLHVLSAADVLLYFCLVLVGVAFSAAVGMALFVDPKADSEGLGLHEAAILGGFCAIPGGVGLVWCGCRHVRRLVRTRRARLESESRPEEKV</sequence>
<organism evidence="3 4">
    <name type="scientific">Lentinus tigrinus ALCF2SS1-6</name>
    <dbReference type="NCBI Taxonomy" id="1328759"/>
    <lineage>
        <taxon>Eukaryota</taxon>
        <taxon>Fungi</taxon>
        <taxon>Dikarya</taxon>
        <taxon>Basidiomycota</taxon>
        <taxon>Agaricomycotina</taxon>
        <taxon>Agaricomycetes</taxon>
        <taxon>Polyporales</taxon>
        <taxon>Polyporaceae</taxon>
        <taxon>Lentinus</taxon>
    </lineage>
</organism>
<keyword evidence="2" id="KW-0472">Membrane</keyword>
<name>A0A5C2RSZ1_9APHY</name>